<sequence>MAKKLTQADIIERIREVHCDKYDLSKIVYVNRRTKIELVCKEHGSWFTTTEQLFRGQGCFTCGKKQSGISKRASFIDFVKKANEIHEYKYTYFKDSFKKLSSKTKIECPEHGIFFQLADEHARSGQGCPQCGLLKIGDLKRLPLDDFILRSNEKHSDKYDYSKVDYRRNNIKVIIICPEHGEFEQEPQNHLNGSGCLTCSIIETHEQQKKSKEGFITDSLKVHNNLYNYSLIDFADMKTPVEIICSKHGSFFQVPAYHQGGSGCPNCNISKGEDLVKRILTNRQIEFHQQFTFRKLRDKRMLKCDFYLPNFNMVIEFNGRQHYEPVNQFGGGKRLE</sequence>
<accession>A0ABU9L691</accession>
<reference evidence="1 2" key="1">
    <citation type="submission" date="2024-04" db="EMBL/GenBank/DDBJ databases">
        <title>whole genome sequencing of Lutimonas vermicola strain IMCC1616.</title>
        <authorList>
            <person name="Bae S.S."/>
        </authorList>
    </citation>
    <scope>NUCLEOTIDE SEQUENCE [LARGE SCALE GENOMIC DNA]</scope>
    <source>
        <strain evidence="1 2">IMCC1616</strain>
    </source>
</reference>
<comment type="caution">
    <text evidence="1">The sequence shown here is derived from an EMBL/GenBank/DDBJ whole genome shotgun (WGS) entry which is preliminary data.</text>
</comment>
<organism evidence="1 2">
    <name type="scientific">Lutimonas vermicola</name>
    <dbReference type="NCBI Taxonomy" id="414288"/>
    <lineage>
        <taxon>Bacteria</taxon>
        <taxon>Pseudomonadati</taxon>
        <taxon>Bacteroidota</taxon>
        <taxon>Flavobacteriia</taxon>
        <taxon>Flavobacteriales</taxon>
        <taxon>Flavobacteriaceae</taxon>
        <taxon>Lutimonas</taxon>
    </lineage>
</organism>
<dbReference type="Gene3D" id="3.40.960.10">
    <property type="entry name" value="VSR Endonuclease"/>
    <property type="match status" value="1"/>
</dbReference>
<keyword evidence="2" id="KW-1185">Reference proteome</keyword>
<dbReference type="RefSeq" id="WP_342161496.1">
    <property type="nucleotide sequence ID" value="NZ_JBCDNA010000003.1"/>
</dbReference>
<evidence type="ECO:0000313" key="2">
    <source>
        <dbReference type="Proteomes" id="UP001474120"/>
    </source>
</evidence>
<evidence type="ECO:0000313" key="1">
    <source>
        <dbReference type="EMBL" id="MEL4457332.1"/>
    </source>
</evidence>
<protein>
    <submittedName>
        <fullName evidence="1">Uncharacterized protein</fullName>
    </submittedName>
</protein>
<proteinExistence type="predicted"/>
<name>A0ABU9L691_9FLAO</name>
<dbReference type="Proteomes" id="UP001474120">
    <property type="component" value="Unassembled WGS sequence"/>
</dbReference>
<dbReference type="EMBL" id="JBCDNA010000003">
    <property type="protein sequence ID" value="MEL4457332.1"/>
    <property type="molecule type" value="Genomic_DNA"/>
</dbReference>
<gene>
    <name evidence="1" type="ORF">AABB81_15600</name>
</gene>